<feature type="region of interest" description="Disordered" evidence="11">
    <location>
        <begin position="312"/>
        <end position="555"/>
    </location>
</feature>
<dbReference type="Pfam" id="PF00641">
    <property type="entry name" value="Zn_ribbon_RanBP"/>
    <property type="match status" value="2"/>
</dbReference>
<feature type="compositionally biased region" description="Acidic residues" evidence="11">
    <location>
        <begin position="368"/>
        <end position="391"/>
    </location>
</feature>
<feature type="compositionally biased region" description="Basic and acidic residues" evidence="11">
    <location>
        <begin position="511"/>
        <end position="548"/>
    </location>
</feature>
<protein>
    <recommendedName>
        <fullName evidence="10">Carboxylic ester hydrolase</fullName>
        <ecNumber evidence="10">3.1.1.-</ecNumber>
    </recommendedName>
</protein>
<proteinExistence type="inferred from homology"/>
<dbReference type="PROSITE" id="PS00122">
    <property type="entry name" value="CARBOXYLESTERASE_B_1"/>
    <property type="match status" value="1"/>
</dbReference>
<feature type="domain" description="RanBP2-type" evidence="12">
    <location>
        <begin position="577"/>
        <end position="606"/>
    </location>
</feature>
<evidence type="ECO:0000256" key="3">
    <source>
        <dbReference type="ARBA" id="ARBA00022723"/>
    </source>
</evidence>
<reference evidence="13" key="2">
    <citation type="submission" date="2020-05" db="UniProtKB">
        <authorList>
            <consortium name="EnsemblMetazoa"/>
        </authorList>
    </citation>
    <scope>IDENTIFICATION</scope>
    <source>
        <strain evidence="13">A-37</strain>
    </source>
</reference>
<keyword evidence="8" id="KW-0325">Glycoprotein</keyword>
<evidence type="ECO:0000313" key="13">
    <source>
        <dbReference type="EnsemblMetazoa" id="ACUA018753-PA"/>
    </source>
</evidence>
<dbReference type="Gene3D" id="3.40.50.1820">
    <property type="entry name" value="alpha/beta hydrolase"/>
    <property type="match status" value="1"/>
</dbReference>
<evidence type="ECO:0000256" key="1">
    <source>
        <dbReference type="ARBA" id="ARBA00005964"/>
    </source>
</evidence>
<dbReference type="GO" id="GO:0008270">
    <property type="term" value="F:zinc ion binding"/>
    <property type="evidence" value="ECO:0007669"/>
    <property type="project" value="UniProtKB-KW"/>
</dbReference>
<keyword evidence="4 9" id="KW-0863">Zinc-finger</keyword>
<dbReference type="SMART" id="SM00547">
    <property type="entry name" value="ZnF_RBZ"/>
    <property type="match status" value="2"/>
</dbReference>
<keyword evidence="7" id="KW-1015">Disulfide bond</keyword>
<organism evidence="13 14">
    <name type="scientific">Anopheles culicifacies</name>
    <dbReference type="NCBI Taxonomy" id="139723"/>
    <lineage>
        <taxon>Eukaryota</taxon>
        <taxon>Metazoa</taxon>
        <taxon>Ecdysozoa</taxon>
        <taxon>Arthropoda</taxon>
        <taxon>Hexapoda</taxon>
        <taxon>Insecta</taxon>
        <taxon>Pterygota</taxon>
        <taxon>Neoptera</taxon>
        <taxon>Endopterygota</taxon>
        <taxon>Diptera</taxon>
        <taxon>Nematocera</taxon>
        <taxon>Culicoidea</taxon>
        <taxon>Culicidae</taxon>
        <taxon>Anophelinae</taxon>
        <taxon>Anopheles</taxon>
        <taxon>culicifacies species complex</taxon>
    </lineage>
</organism>
<evidence type="ECO:0000256" key="4">
    <source>
        <dbReference type="ARBA" id="ARBA00022771"/>
    </source>
</evidence>
<dbReference type="PANTHER" id="PTHR43142:SF1">
    <property type="entry name" value="CARBOXYLIC ESTER HYDROLASE"/>
    <property type="match status" value="1"/>
</dbReference>
<dbReference type="SUPFAM" id="SSF90209">
    <property type="entry name" value="Ran binding protein zinc finger-like"/>
    <property type="match status" value="1"/>
</dbReference>
<dbReference type="PROSITE" id="PS50199">
    <property type="entry name" value="ZF_RANBP2_2"/>
    <property type="match status" value="2"/>
</dbReference>
<keyword evidence="3" id="KW-0479">Metal-binding</keyword>
<keyword evidence="6" id="KW-0862">Zinc</keyword>
<dbReference type="InterPro" id="IPR019826">
    <property type="entry name" value="Carboxylesterase_B_AS"/>
</dbReference>
<dbReference type="InterPro" id="IPR029058">
    <property type="entry name" value="AB_hydrolase_fold"/>
</dbReference>
<feature type="compositionally biased region" description="Acidic residues" evidence="11">
    <location>
        <begin position="465"/>
        <end position="486"/>
    </location>
</feature>
<evidence type="ECO:0000256" key="11">
    <source>
        <dbReference type="SAM" id="MobiDB-lite"/>
    </source>
</evidence>
<evidence type="ECO:0000256" key="7">
    <source>
        <dbReference type="ARBA" id="ARBA00023157"/>
    </source>
</evidence>
<dbReference type="EnsemblMetazoa" id="ACUA018753-RA">
    <property type="protein sequence ID" value="ACUA018753-PA"/>
    <property type="gene ID" value="ACUA018753"/>
</dbReference>
<dbReference type="InterPro" id="IPR001876">
    <property type="entry name" value="Znf_RanBP2"/>
</dbReference>
<keyword evidence="2" id="KW-0719">Serine esterase</keyword>
<evidence type="ECO:0000256" key="5">
    <source>
        <dbReference type="ARBA" id="ARBA00022801"/>
    </source>
</evidence>
<evidence type="ECO:0000313" key="14">
    <source>
        <dbReference type="Proteomes" id="UP000075883"/>
    </source>
</evidence>
<evidence type="ECO:0000256" key="10">
    <source>
        <dbReference type="RuleBase" id="RU361235"/>
    </source>
</evidence>
<dbReference type="InterPro" id="IPR036443">
    <property type="entry name" value="Znf_RanBP2_sf"/>
</dbReference>
<dbReference type="PANTHER" id="PTHR43142">
    <property type="entry name" value="CARBOXYLIC ESTER HYDROLASE"/>
    <property type="match status" value="1"/>
</dbReference>
<dbReference type="GO" id="GO:0052689">
    <property type="term" value="F:carboxylic ester hydrolase activity"/>
    <property type="evidence" value="ECO:0007669"/>
    <property type="project" value="UniProtKB-KW"/>
</dbReference>
<reference evidence="14" key="1">
    <citation type="submission" date="2013-09" db="EMBL/GenBank/DDBJ databases">
        <title>The Genome Sequence of Anopheles culicifacies species A.</title>
        <authorList>
            <consortium name="The Broad Institute Genomics Platform"/>
            <person name="Neafsey D.E."/>
            <person name="Besansky N."/>
            <person name="Howell P."/>
            <person name="Walton C."/>
            <person name="Young S.K."/>
            <person name="Zeng Q."/>
            <person name="Gargeya S."/>
            <person name="Fitzgerald M."/>
            <person name="Haas B."/>
            <person name="Abouelleil A."/>
            <person name="Allen A.W."/>
            <person name="Alvarado L."/>
            <person name="Arachchi H.M."/>
            <person name="Berlin A.M."/>
            <person name="Chapman S.B."/>
            <person name="Gainer-Dewar J."/>
            <person name="Goldberg J."/>
            <person name="Griggs A."/>
            <person name="Gujja S."/>
            <person name="Hansen M."/>
            <person name="Howarth C."/>
            <person name="Imamovic A."/>
            <person name="Ireland A."/>
            <person name="Larimer J."/>
            <person name="McCowan C."/>
            <person name="Murphy C."/>
            <person name="Pearson M."/>
            <person name="Poon T.W."/>
            <person name="Priest M."/>
            <person name="Roberts A."/>
            <person name="Saif S."/>
            <person name="Shea T."/>
            <person name="Sisk P."/>
            <person name="Sykes S."/>
            <person name="Wortman J."/>
            <person name="Nusbaum C."/>
            <person name="Birren B."/>
        </authorList>
    </citation>
    <scope>NUCLEOTIDE SEQUENCE [LARGE SCALE GENOMIC DNA]</scope>
    <source>
        <strain evidence="14">A-37</strain>
    </source>
</reference>
<feature type="compositionally biased region" description="Acidic residues" evidence="11">
    <location>
        <begin position="419"/>
        <end position="442"/>
    </location>
</feature>
<dbReference type="STRING" id="139723.A0A182MI06"/>
<dbReference type="AlphaFoldDB" id="A0A182MI06"/>
<accession>A0A182MI06</accession>
<feature type="compositionally biased region" description="Gly residues" evidence="11">
    <location>
        <begin position="616"/>
        <end position="664"/>
    </location>
</feature>
<dbReference type="Proteomes" id="UP000075883">
    <property type="component" value="Unassembled WGS sequence"/>
</dbReference>
<keyword evidence="14" id="KW-1185">Reference proteome</keyword>
<feature type="compositionally biased region" description="Low complexity" evidence="11">
    <location>
        <begin position="495"/>
        <end position="510"/>
    </location>
</feature>
<dbReference type="InterPro" id="IPR002018">
    <property type="entry name" value="CarbesteraseB"/>
</dbReference>
<evidence type="ECO:0000256" key="9">
    <source>
        <dbReference type="PROSITE-ProRule" id="PRU00322"/>
    </source>
</evidence>
<feature type="compositionally biased region" description="Low complexity" evidence="11">
    <location>
        <begin position="604"/>
        <end position="615"/>
    </location>
</feature>
<dbReference type="Pfam" id="PF00135">
    <property type="entry name" value="COesterase"/>
    <property type="match status" value="1"/>
</dbReference>
<dbReference type="EC" id="3.1.1.-" evidence="10"/>
<evidence type="ECO:0000259" key="12">
    <source>
        <dbReference type="PROSITE" id="PS50199"/>
    </source>
</evidence>
<dbReference type="EMBL" id="AXCM01000290">
    <property type="status" value="NOT_ANNOTATED_CDS"/>
    <property type="molecule type" value="Genomic_DNA"/>
</dbReference>
<dbReference type="EMBL" id="AXCM01000291">
    <property type="status" value="NOT_ANNOTATED_CDS"/>
    <property type="molecule type" value="Genomic_DNA"/>
</dbReference>
<feature type="compositionally biased region" description="Acidic residues" evidence="11">
    <location>
        <begin position="322"/>
        <end position="340"/>
    </location>
</feature>
<sequence length="684" mass="75005">MEGAEDCLFLNVYTANLSADALLPSIVHLHGGAFMYGGGGYFRPDFLLQRHLILVTVNYRLGPLGFLSTEDDVIAGNFGLKDQVTALQWVQKNIKYFGGDPSKVTLSGFSAGSASVHLHYLSPLSRGLFHGAIGHSGSALNPWVMVERAAEKTRLIAIGAGCPFDGNSKELLQCLRQLPAEDIVRQVPRLQDFLYNPYSPLGVVIEKRGKYNPQPFLLEHPRVLTSTGKMAKVPLLLSVTEAEGLYPAAEFFSNISYLHHINDHWNEVLPSILDYKYAVQDSHRRDALSQPKLPKGSPKLDEIVKHYQSTKKKLLVNNKQQEEEESDSDVEEESDEEEDTPAPVSNGKVANGKKATNGTATVKKPQEESEEEDDDDEEEDESDEEDDEDEEAPKPAAVKPSSVKGAPKVSPLVKKQQEESEDEDDDDDEDEDDEEEESDEEEKSAAVKPQQQKPVLAGQKRKAEDNEEEDDEDEEDDVDEDEEEEMAAPVVKTVNNAAKSNGNQQQQNNQKNDRKSFGGFDNRNDGGFKKQQRGDDRQYEKKPLESRPGDWTCDSCGQSNFRSRQQCFKCSQDNPNPEKTWSCPSCNFANFPRRYNCFKCQTKNPDSSNNDSNRSFGGGRGGRGGGGFRGGAGGRGGGGRGGGGFRGRGGQGGGGRGGRGGFGGNRSFDSSGAPPAKKTTFGDD</sequence>
<keyword evidence="5 10" id="KW-0378">Hydrolase</keyword>
<dbReference type="PROSITE" id="PS01358">
    <property type="entry name" value="ZF_RANBP2_1"/>
    <property type="match status" value="1"/>
</dbReference>
<comment type="similarity">
    <text evidence="1 10">Belongs to the type-B carboxylesterase/lipase family.</text>
</comment>
<dbReference type="SUPFAM" id="SSF53474">
    <property type="entry name" value="alpha/beta-Hydrolases"/>
    <property type="match status" value="1"/>
</dbReference>
<feature type="domain" description="RanBP2-type" evidence="12">
    <location>
        <begin position="547"/>
        <end position="576"/>
    </location>
</feature>
<name>A0A182MI06_9DIPT</name>
<dbReference type="Gene3D" id="4.10.1060.10">
    <property type="entry name" value="Zinc finger, RanBP2-type"/>
    <property type="match status" value="2"/>
</dbReference>
<feature type="region of interest" description="Disordered" evidence="11">
    <location>
        <begin position="602"/>
        <end position="684"/>
    </location>
</feature>
<evidence type="ECO:0000256" key="6">
    <source>
        <dbReference type="ARBA" id="ARBA00022833"/>
    </source>
</evidence>
<evidence type="ECO:0000256" key="2">
    <source>
        <dbReference type="ARBA" id="ARBA00022487"/>
    </source>
</evidence>
<evidence type="ECO:0000256" key="8">
    <source>
        <dbReference type="ARBA" id="ARBA00023180"/>
    </source>
</evidence>
<dbReference type="VEuPathDB" id="VectorBase:ACUA018753"/>